<evidence type="ECO:0000313" key="2">
    <source>
        <dbReference type="EMBL" id="GAU30100.1"/>
    </source>
</evidence>
<protein>
    <recommendedName>
        <fullName evidence="4">DUF223 domain-containing protein</fullName>
    </recommendedName>
</protein>
<keyword evidence="1" id="KW-0812">Transmembrane</keyword>
<dbReference type="EMBL" id="DF973417">
    <property type="protein sequence ID" value="GAU30100.1"/>
    <property type="molecule type" value="Genomic_DNA"/>
</dbReference>
<dbReference type="Gene3D" id="2.40.50.140">
    <property type="entry name" value="Nucleic acid-binding proteins"/>
    <property type="match status" value="1"/>
</dbReference>
<dbReference type="AlphaFoldDB" id="A0A2Z6N204"/>
<reference evidence="3" key="1">
    <citation type="journal article" date="2017" name="Front. Plant Sci.">
        <title>Climate Clever Clovers: New Paradigm to Reduce the Environmental Footprint of Ruminants by Breeding Low Methanogenic Forages Utilizing Haplotype Variation.</title>
        <authorList>
            <person name="Kaur P."/>
            <person name="Appels R."/>
            <person name="Bayer P.E."/>
            <person name="Keeble-Gagnere G."/>
            <person name="Wang J."/>
            <person name="Hirakawa H."/>
            <person name="Shirasawa K."/>
            <person name="Vercoe P."/>
            <person name="Stefanova K."/>
            <person name="Durmic Z."/>
            <person name="Nichols P."/>
            <person name="Revell C."/>
            <person name="Isobe S.N."/>
            <person name="Edwards D."/>
            <person name="Erskine W."/>
        </authorList>
    </citation>
    <scope>NUCLEOTIDE SEQUENCE [LARGE SCALE GENOMIC DNA]</scope>
    <source>
        <strain evidence="3">cv. Daliak</strain>
    </source>
</reference>
<accession>A0A2Z6N204</accession>
<evidence type="ECO:0008006" key="4">
    <source>
        <dbReference type="Google" id="ProtNLM"/>
    </source>
</evidence>
<dbReference type="OrthoDB" id="1914402at2759"/>
<keyword evidence="1" id="KW-0472">Membrane</keyword>
<organism evidence="2 3">
    <name type="scientific">Trifolium subterraneum</name>
    <name type="common">Subterranean clover</name>
    <dbReference type="NCBI Taxonomy" id="3900"/>
    <lineage>
        <taxon>Eukaryota</taxon>
        <taxon>Viridiplantae</taxon>
        <taxon>Streptophyta</taxon>
        <taxon>Embryophyta</taxon>
        <taxon>Tracheophyta</taxon>
        <taxon>Spermatophyta</taxon>
        <taxon>Magnoliopsida</taxon>
        <taxon>eudicotyledons</taxon>
        <taxon>Gunneridae</taxon>
        <taxon>Pentapetalae</taxon>
        <taxon>rosids</taxon>
        <taxon>fabids</taxon>
        <taxon>Fabales</taxon>
        <taxon>Fabaceae</taxon>
        <taxon>Papilionoideae</taxon>
        <taxon>50 kb inversion clade</taxon>
        <taxon>NPAAA clade</taxon>
        <taxon>Hologalegina</taxon>
        <taxon>IRL clade</taxon>
        <taxon>Trifolieae</taxon>
        <taxon>Trifolium</taxon>
    </lineage>
</organism>
<dbReference type="Proteomes" id="UP000242715">
    <property type="component" value="Unassembled WGS sequence"/>
</dbReference>
<feature type="transmembrane region" description="Helical" evidence="1">
    <location>
        <begin position="152"/>
        <end position="175"/>
    </location>
</feature>
<name>A0A2Z6N204_TRISU</name>
<proteinExistence type="predicted"/>
<evidence type="ECO:0000256" key="1">
    <source>
        <dbReference type="SAM" id="Phobius"/>
    </source>
</evidence>
<evidence type="ECO:0000313" key="3">
    <source>
        <dbReference type="Proteomes" id="UP000242715"/>
    </source>
</evidence>
<gene>
    <name evidence="2" type="ORF">TSUD_55840</name>
</gene>
<dbReference type="InterPro" id="IPR012340">
    <property type="entry name" value="NA-bd_OB-fold"/>
</dbReference>
<keyword evidence="1" id="KW-1133">Transmembrane helix</keyword>
<sequence length="251" mass="28280">MVCKEKEKVDAKFNDIVEIDAGKKVLRIKARVIRLWKVPQFSNPSEFSSLEMVLLDEKLKTKVRPSESSAIPELGLNKTSIQNVINTTRILINPDIPDVESFKNSIAVHGIDSDNSVPLIGDRGKPYVEEEFLHCNRCATSAIGIMEYSLSLSFYALFLVHMYWYFFLGFIVLYANHSSRGAYGNGISLSGEGNVDIEFDHVADILPGKENVPIKVRVIHLWKVPAFLNPSESSSLEMVLIDEKCWLIGWC</sequence>
<keyword evidence="3" id="KW-1185">Reference proteome</keyword>